<dbReference type="GO" id="GO:0019546">
    <property type="term" value="P:L-arginine deiminase pathway"/>
    <property type="evidence" value="ECO:0007669"/>
    <property type="project" value="TreeGrafter"/>
</dbReference>
<dbReference type="EMBL" id="CADCWL010000059">
    <property type="protein sequence ID" value="CAA9557872.1"/>
    <property type="molecule type" value="Genomic_DNA"/>
</dbReference>
<reference evidence="4" key="1">
    <citation type="submission" date="2020-02" db="EMBL/GenBank/DDBJ databases">
        <authorList>
            <person name="Meier V. D."/>
        </authorList>
    </citation>
    <scope>NUCLEOTIDE SEQUENCE</scope>
    <source>
        <strain evidence="4">AVDCRST_MAG19</strain>
    </source>
</reference>
<dbReference type="AlphaFoldDB" id="A0A6J4UQU6"/>
<dbReference type="EC" id="3.5.3.6" evidence="2"/>
<organism evidence="4">
    <name type="scientific">uncultured Thermomicrobiales bacterium</name>
    <dbReference type="NCBI Taxonomy" id="1645740"/>
    <lineage>
        <taxon>Bacteria</taxon>
        <taxon>Pseudomonadati</taxon>
        <taxon>Thermomicrobiota</taxon>
        <taxon>Thermomicrobia</taxon>
        <taxon>Thermomicrobiales</taxon>
        <taxon>environmental samples</taxon>
    </lineage>
</organism>
<dbReference type="SUPFAM" id="SSF55909">
    <property type="entry name" value="Pentein"/>
    <property type="match status" value="1"/>
</dbReference>
<dbReference type="PANTHER" id="PTHR47271:SF2">
    <property type="entry name" value="ARGININE DEIMINASE"/>
    <property type="match status" value="1"/>
</dbReference>
<comment type="pathway">
    <text evidence="1">Amino-acid degradation; L-arginine degradation via ADI pathway; carbamoyl phosphate from L-arginine: step 1/2.</text>
</comment>
<gene>
    <name evidence="4" type="ORF">AVDCRST_MAG19-1344</name>
</gene>
<accession>A0A6J4UQU6</accession>
<dbReference type="GO" id="GO:0016990">
    <property type="term" value="F:arginine deiminase activity"/>
    <property type="evidence" value="ECO:0007669"/>
    <property type="project" value="UniProtKB-EC"/>
</dbReference>
<evidence type="ECO:0000256" key="3">
    <source>
        <dbReference type="ARBA" id="ARBA00049429"/>
    </source>
</evidence>
<sequence length="313" mass="33818">MVLSAAYGGVGWSPRSGSLLNEPGDYWGDWGVSSECGRLRAVLLHRPGAELDEIVDYDAVQMRSDLSSDLARLQHDALADAYRANGVAVHYVADGRPDKPNAMFVRDLMLMTPAGAIVTRPASTVRAGEERAVAEALACLGVPILMSVHGSGTFEGADVVWVDRDLCILAEGLRTNREGADQVERILREIGVREVVRVGLPYGAMHLDGLLGILDRDLAVVWPRRTPYPAVRALRDRGFRLVEVEDEREAQERLPMNGVALAPGVILMPAGGDSLRGRYEAAGVTCHTVEIGELVKAGGGIHCMTGFLKRDDL</sequence>
<evidence type="ECO:0000256" key="1">
    <source>
        <dbReference type="ARBA" id="ARBA00005213"/>
    </source>
</evidence>
<comment type="catalytic activity">
    <reaction evidence="3">
        <text>L-arginine + H2O = L-citrulline + NH4(+)</text>
        <dbReference type="Rhea" id="RHEA:19597"/>
        <dbReference type="ChEBI" id="CHEBI:15377"/>
        <dbReference type="ChEBI" id="CHEBI:28938"/>
        <dbReference type="ChEBI" id="CHEBI:32682"/>
        <dbReference type="ChEBI" id="CHEBI:57743"/>
        <dbReference type="EC" id="3.5.3.6"/>
    </reaction>
</comment>
<protein>
    <recommendedName>
        <fullName evidence="2">arginine deiminase</fullName>
        <ecNumber evidence="2">3.5.3.6</ecNumber>
    </recommendedName>
</protein>
<dbReference type="Pfam" id="PF19420">
    <property type="entry name" value="DDAH_eukar"/>
    <property type="match status" value="1"/>
</dbReference>
<name>A0A6J4UQU6_9BACT</name>
<dbReference type="Gene3D" id="3.75.10.10">
    <property type="entry name" value="L-arginine/glycine Amidinotransferase, Chain A"/>
    <property type="match status" value="1"/>
</dbReference>
<dbReference type="PANTHER" id="PTHR47271">
    <property type="entry name" value="ARGININE DEIMINASE"/>
    <property type="match status" value="1"/>
</dbReference>
<evidence type="ECO:0000256" key="2">
    <source>
        <dbReference type="ARBA" id="ARBA00012171"/>
    </source>
</evidence>
<keyword evidence="4" id="KW-0378">Hydrolase</keyword>
<proteinExistence type="predicted"/>
<evidence type="ECO:0000313" key="4">
    <source>
        <dbReference type="EMBL" id="CAA9557872.1"/>
    </source>
</evidence>